<dbReference type="InterPro" id="IPR052518">
    <property type="entry name" value="CHR_Transporter"/>
</dbReference>
<feature type="transmembrane region" description="Helical" evidence="7">
    <location>
        <begin position="6"/>
        <end position="24"/>
    </location>
</feature>
<dbReference type="PANTHER" id="PTHR43663:SF1">
    <property type="entry name" value="CHROMATE TRANSPORTER"/>
    <property type="match status" value="1"/>
</dbReference>
<evidence type="ECO:0000256" key="4">
    <source>
        <dbReference type="ARBA" id="ARBA00022692"/>
    </source>
</evidence>
<keyword evidence="4 7" id="KW-0812">Transmembrane</keyword>
<feature type="transmembrane region" description="Helical" evidence="7">
    <location>
        <begin position="137"/>
        <end position="155"/>
    </location>
</feature>
<comment type="similarity">
    <text evidence="2">Belongs to the chromate ion transporter (CHR) (TC 2.A.51) family.</text>
</comment>
<evidence type="ECO:0000256" key="3">
    <source>
        <dbReference type="ARBA" id="ARBA00022475"/>
    </source>
</evidence>
<evidence type="ECO:0000313" key="9">
    <source>
        <dbReference type="Proteomes" id="UP000282311"/>
    </source>
</evidence>
<evidence type="ECO:0000313" key="8">
    <source>
        <dbReference type="EMBL" id="RKN86447.1"/>
    </source>
</evidence>
<dbReference type="Pfam" id="PF02417">
    <property type="entry name" value="Chromate_transp"/>
    <property type="match status" value="1"/>
</dbReference>
<dbReference type="GO" id="GO:0015109">
    <property type="term" value="F:chromate transmembrane transporter activity"/>
    <property type="evidence" value="ECO:0007669"/>
    <property type="project" value="InterPro"/>
</dbReference>
<feature type="transmembrane region" description="Helical" evidence="7">
    <location>
        <begin position="108"/>
        <end position="125"/>
    </location>
</feature>
<reference evidence="8 9" key="1">
    <citation type="journal article" date="2007" name="Int. J. Syst. Evol. Microbiol.">
        <title>Paenibacillus ginsengarvi sp. nov., isolated from soil from ginseng cultivation.</title>
        <authorList>
            <person name="Yoon M.H."/>
            <person name="Ten L.N."/>
            <person name="Im W.T."/>
        </authorList>
    </citation>
    <scope>NUCLEOTIDE SEQUENCE [LARGE SCALE GENOMIC DNA]</scope>
    <source>
        <strain evidence="8 9">KCTC 13059</strain>
    </source>
</reference>
<proteinExistence type="inferred from homology"/>
<dbReference type="InterPro" id="IPR003370">
    <property type="entry name" value="Chromate_transpt"/>
</dbReference>
<protein>
    <submittedName>
        <fullName evidence="8">Chromate transporter</fullName>
    </submittedName>
</protein>
<evidence type="ECO:0000256" key="7">
    <source>
        <dbReference type="SAM" id="Phobius"/>
    </source>
</evidence>
<sequence length="178" mass="18734">MLWDMFLTFMLIGFVSVGGGYSMVPVIEREALSHGWMNAQAFSDMIAVAGASPGPIATNTAIMVGYHAGGFPGAAVSAIGMTLPSLLLVIAAGMLFAKYQHHPLVESAFYGLRPFVTALVFYAAYRLLMAGGVSLAIDWKTGCFIAIFAGALIALMRFRVHPLAVIAVSGLVGVALYA</sequence>
<comment type="subcellular location">
    <subcellularLocation>
        <location evidence="1">Cell membrane</location>
        <topology evidence="1">Multi-pass membrane protein</topology>
    </subcellularLocation>
</comment>
<evidence type="ECO:0000256" key="1">
    <source>
        <dbReference type="ARBA" id="ARBA00004651"/>
    </source>
</evidence>
<evidence type="ECO:0000256" key="5">
    <source>
        <dbReference type="ARBA" id="ARBA00022989"/>
    </source>
</evidence>
<keyword evidence="6 7" id="KW-0472">Membrane</keyword>
<feature type="transmembrane region" description="Helical" evidence="7">
    <location>
        <begin position="74"/>
        <end position="96"/>
    </location>
</feature>
<accession>A0A3B0CTI3</accession>
<dbReference type="RefSeq" id="WP_120745154.1">
    <property type="nucleotide sequence ID" value="NZ_RBAH01000001.1"/>
</dbReference>
<keyword evidence="3" id="KW-1003">Cell membrane</keyword>
<dbReference type="PANTHER" id="PTHR43663">
    <property type="entry name" value="CHROMATE TRANSPORT PROTEIN-RELATED"/>
    <property type="match status" value="1"/>
</dbReference>
<feature type="transmembrane region" description="Helical" evidence="7">
    <location>
        <begin position="45"/>
        <end position="68"/>
    </location>
</feature>
<dbReference type="AlphaFoldDB" id="A0A3B0CTI3"/>
<evidence type="ECO:0000256" key="2">
    <source>
        <dbReference type="ARBA" id="ARBA00005262"/>
    </source>
</evidence>
<dbReference type="GO" id="GO:0005886">
    <property type="term" value="C:plasma membrane"/>
    <property type="evidence" value="ECO:0007669"/>
    <property type="project" value="UniProtKB-SubCell"/>
</dbReference>
<evidence type="ECO:0000256" key="6">
    <source>
        <dbReference type="ARBA" id="ARBA00023136"/>
    </source>
</evidence>
<comment type="caution">
    <text evidence="8">The sequence shown here is derived from an EMBL/GenBank/DDBJ whole genome shotgun (WGS) entry which is preliminary data.</text>
</comment>
<gene>
    <name evidence="8" type="ORF">D7M11_00295</name>
</gene>
<dbReference type="EMBL" id="RBAH01000001">
    <property type="protein sequence ID" value="RKN86447.1"/>
    <property type="molecule type" value="Genomic_DNA"/>
</dbReference>
<dbReference type="OrthoDB" id="9027281at2"/>
<keyword evidence="5 7" id="KW-1133">Transmembrane helix</keyword>
<name>A0A3B0CTI3_9BACL</name>
<dbReference type="Proteomes" id="UP000282311">
    <property type="component" value="Unassembled WGS sequence"/>
</dbReference>
<keyword evidence="9" id="KW-1185">Reference proteome</keyword>
<organism evidence="8 9">
    <name type="scientific">Paenibacillus ginsengarvi</name>
    <dbReference type="NCBI Taxonomy" id="400777"/>
    <lineage>
        <taxon>Bacteria</taxon>
        <taxon>Bacillati</taxon>
        <taxon>Bacillota</taxon>
        <taxon>Bacilli</taxon>
        <taxon>Bacillales</taxon>
        <taxon>Paenibacillaceae</taxon>
        <taxon>Paenibacillus</taxon>
    </lineage>
</organism>
<feature type="transmembrane region" description="Helical" evidence="7">
    <location>
        <begin position="160"/>
        <end position="177"/>
    </location>
</feature>